<evidence type="ECO:0000313" key="7">
    <source>
        <dbReference type="EMBL" id="QCZ95056.1"/>
    </source>
</evidence>
<dbReference type="PANTHER" id="PTHR36985">
    <property type="entry name" value="TRANSLOCATION AND ASSEMBLY MODULE SUBUNIT TAMB"/>
    <property type="match status" value="1"/>
</dbReference>
<feature type="domain" description="Translocation and assembly module TamB C-terminal" evidence="6">
    <location>
        <begin position="875"/>
        <end position="1225"/>
    </location>
</feature>
<name>A0A5B7YI04_9ALTE</name>
<evidence type="ECO:0000259" key="6">
    <source>
        <dbReference type="Pfam" id="PF04357"/>
    </source>
</evidence>
<dbReference type="GO" id="GO:0009306">
    <property type="term" value="P:protein secretion"/>
    <property type="evidence" value="ECO:0007669"/>
    <property type="project" value="InterPro"/>
</dbReference>
<evidence type="ECO:0000256" key="2">
    <source>
        <dbReference type="ARBA" id="ARBA00022692"/>
    </source>
</evidence>
<dbReference type="EMBL" id="CP039852">
    <property type="protein sequence ID" value="QCZ95056.1"/>
    <property type="molecule type" value="Genomic_DNA"/>
</dbReference>
<feature type="compositionally biased region" description="Basic and acidic residues" evidence="5">
    <location>
        <begin position="1232"/>
        <end position="1242"/>
    </location>
</feature>
<dbReference type="AlphaFoldDB" id="A0A5B7YI04"/>
<reference evidence="7 8" key="1">
    <citation type="submission" date="2019-04" db="EMBL/GenBank/DDBJ databases">
        <title>Salinimonas iocasae sp. nov., a halophilic bacterium isolated from the outer tube casing of tubeworms in Okinawa Trough.</title>
        <authorList>
            <person name="Zhang H."/>
            <person name="Wang H."/>
            <person name="Li C."/>
        </authorList>
    </citation>
    <scope>NUCLEOTIDE SEQUENCE [LARGE SCALE GENOMIC DNA]</scope>
    <source>
        <strain evidence="7 8">KX18D6</strain>
    </source>
</reference>
<keyword evidence="4" id="KW-0472">Membrane</keyword>
<proteinExistence type="predicted"/>
<dbReference type="Pfam" id="PF04357">
    <property type="entry name" value="TamB"/>
    <property type="match status" value="1"/>
</dbReference>
<dbReference type="OrthoDB" id="5555605at2"/>
<feature type="region of interest" description="Disordered" evidence="5">
    <location>
        <begin position="1232"/>
        <end position="1256"/>
    </location>
</feature>
<evidence type="ECO:0000256" key="3">
    <source>
        <dbReference type="ARBA" id="ARBA00022989"/>
    </source>
</evidence>
<keyword evidence="2" id="KW-0812">Transmembrane</keyword>
<keyword evidence="8" id="KW-1185">Reference proteome</keyword>
<protein>
    <submittedName>
        <fullName evidence="7">DUF490 domain-containing protein</fullName>
    </submittedName>
</protein>
<organism evidence="7 8">
    <name type="scientific">Salinimonas iocasae</name>
    <dbReference type="NCBI Taxonomy" id="2572577"/>
    <lineage>
        <taxon>Bacteria</taxon>
        <taxon>Pseudomonadati</taxon>
        <taxon>Pseudomonadota</taxon>
        <taxon>Gammaproteobacteria</taxon>
        <taxon>Alteromonadales</taxon>
        <taxon>Alteromonadaceae</taxon>
        <taxon>Alteromonas/Salinimonas group</taxon>
        <taxon>Salinimonas</taxon>
    </lineage>
</organism>
<dbReference type="InterPro" id="IPR007452">
    <property type="entry name" value="TamB_C"/>
</dbReference>
<feature type="compositionally biased region" description="Polar residues" evidence="5">
    <location>
        <begin position="1245"/>
        <end position="1256"/>
    </location>
</feature>
<evidence type="ECO:0000313" key="8">
    <source>
        <dbReference type="Proteomes" id="UP000304912"/>
    </source>
</evidence>
<dbReference type="Proteomes" id="UP000304912">
    <property type="component" value="Chromosome"/>
</dbReference>
<dbReference type="KEGG" id="salk:FBQ74_16930"/>
<dbReference type="PANTHER" id="PTHR36985:SF1">
    <property type="entry name" value="TRANSLOCATION AND ASSEMBLY MODULE SUBUNIT TAMB"/>
    <property type="match status" value="1"/>
</dbReference>
<evidence type="ECO:0000256" key="5">
    <source>
        <dbReference type="SAM" id="MobiDB-lite"/>
    </source>
</evidence>
<dbReference type="GO" id="GO:0005886">
    <property type="term" value="C:plasma membrane"/>
    <property type="evidence" value="ECO:0007669"/>
    <property type="project" value="InterPro"/>
</dbReference>
<evidence type="ECO:0000256" key="1">
    <source>
        <dbReference type="ARBA" id="ARBA00004167"/>
    </source>
</evidence>
<keyword evidence="3" id="KW-1133">Transmembrane helix</keyword>
<accession>A0A5B7YI04</accession>
<comment type="subcellular location">
    <subcellularLocation>
        <location evidence="1">Membrane</location>
        <topology evidence="1">Single-pass membrane protein</topology>
    </subcellularLocation>
</comment>
<dbReference type="GO" id="GO:0097347">
    <property type="term" value="C:TAM protein secretion complex"/>
    <property type="evidence" value="ECO:0007669"/>
    <property type="project" value="TreeGrafter"/>
</dbReference>
<gene>
    <name evidence="7" type="ORF">FBQ74_16930</name>
</gene>
<sequence>MKKRKMALWVLAPILLLILLIGILISPLGSPLLGPLASAVVPNLEIEDVSGSPLSTFTVEGVSWKNEQWQVEVNSASINLVLGCLFSNKVCIDFVTTDGVAVSQIGEAPEEEPPASEEPFSMPITVVIQQAKLTDTQFKMAGQKIELASLFLKGRMADVLTLDPVELEGLRITLPQTTQPPPQVNDTPVNYALSYTAPELPEIKTPVPINVTAFSLKDIRIVTGEQTQKINIVAFDTFSFSDYTMDLNGLHVKHEMGQADLSFAGTLKENYPINSDLIAKFTLPDGQSQQVKLNLDGSLSALELNVQAAGQYQANVQATADILNDDLPAKLNVTWPEQALPGMPDSKLYKGQLTARGQMGNYQVKGNTAADAPQVGRVPVSLDIVLNSKNITVNSLDAELLEGTVSNTGTLYLNESVSWSGKTRLKNISTLPLVSSGPTEVSGEFTSLMQYDQKGIQASLTDLDISGRQGGFDLNIKGSAVYSGPNELLVTSVQLTQGENQAEVAGQLIKNRLLKGTVQAQLTELDALYPGLNGSVTADIDVSGDWKDPAAEGSVSLDDVQVPASLNPSLAQQGAVNGDLSVSGKLSDHHVETRISMPEHLLSIVVDGAWEGERWKGMITDSQIGVFSTRWELESPFTVAVRPSPFSTKITAHCWDSRNEGELCMRDLLYKNDVARWNIDANRLPVGLWASEFLGELVPEPPEATASLTTQGKMPIGERPQGTFSLNVTPATWALGKDGNVAINVDAINASGELTKDELTASASLESEQLGNVNAQVKTRPFSDSPTIDGNISVDDIQVAPLKPISPAIRELTGSINGDIKLSGELGSPQLNGEVKLANGNIDIEDTPAAIGDWTQDIRFNGTSAQFDGQFSLGPGQGQLQGDIDWSTPRTPKLSLTLTGDRLEVQQRDVTVRISPDLEATVSPEAVEVRGTVNIPWARAKIEELPESAVAPSKDVYLRGEPPKEDPLSIVNADIDVLIDDDKTGEVKLEAFGLTANLTGHLQVKTQPALVGFGALQIMDGRFQAYGQDLLIRTGEVQFNGPLDQPQLLVEAIRSPAKTDDGVIAGIRIDGLADSPNINVFSTPSMDQSQSLLYLLTGSGELGGDGGETNYGALLLGLGLSNTEGIQGQLGNALGIEDFSIGTTSGSAGDPKLSLTGRINDRLSVKYNFDVGLGSGDSTAETVRRRSAPPDLALRYRWLPQFYAEAIQTTIEEQTIFAIDFYYQFFLGEEPKQKAGKPKSEDTDNSQSARQNGEDE</sequence>
<evidence type="ECO:0000256" key="4">
    <source>
        <dbReference type="ARBA" id="ARBA00023136"/>
    </source>
</evidence>